<keyword evidence="8" id="KW-0238">DNA-binding</keyword>
<dbReference type="Proteomes" id="UP000821866">
    <property type="component" value="Chromosome 3"/>
</dbReference>
<dbReference type="GO" id="GO:0003700">
    <property type="term" value="F:DNA-binding transcription factor activity"/>
    <property type="evidence" value="ECO:0007669"/>
    <property type="project" value="TreeGrafter"/>
</dbReference>
<keyword evidence="5 11" id="KW-0863">Zinc-finger</keyword>
<comment type="caution">
    <text evidence="13">The sequence shown here is derived from an EMBL/GenBank/DDBJ whole genome shotgun (WGS) entry which is preliminary data.</text>
</comment>
<comment type="subcellular location">
    <subcellularLocation>
        <location evidence="1">Nucleus</location>
    </subcellularLocation>
</comment>
<dbReference type="PROSITE" id="PS00028">
    <property type="entry name" value="ZINC_FINGER_C2H2_1"/>
    <property type="match status" value="2"/>
</dbReference>
<evidence type="ECO:0000256" key="8">
    <source>
        <dbReference type="ARBA" id="ARBA00023125"/>
    </source>
</evidence>
<name>A0A9J6E6P7_RHIMP</name>
<dbReference type="Pfam" id="PF00096">
    <property type="entry name" value="zf-C2H2"/>
    <property type="match status" value="1"/>
</dbReference>
<gene>
    <name evidence="13" type="ORF">HPB51_004180</name>
</gene>
<proteinExistence type="inferred from homology"/>
<dbReference type="InterPro" id="IPR056438">
    <property type="entry name" value="Znf-C2H2_CTCF"/>
</dbReference>
<evidence type="ECO:0000256" key="3">
    <source>
        <dbReference type="ARBA" id="ARBA00022723"/>
    </source>
</evidence>
<feature type="domain" description="C2H2-type" evidence="12">
    <location>
        <begin position="30"/>
        <end position="57"/>
    </location>
</feature>
<dbReference type="InterPro" id="IPR013087">
    <property type="entry name" value="Znf_C2H2_type"/>
</dbReference>
<keyword evidence="10" id="KW-0539">Nucleus</keyword>
<keyword evidence="6" id="KW-0862">Zinc</keyword>
<evidence type="ECO:0000256" key="5">
    <source>
        <dbReference type="ARBA" id="ARBA00022771"/>
    </source>
</evidence>
<keyword evidence="7" id="KW-0805">Transcription regulation</keyword>
<feature type="domain" description="C2H2-type" evidence="12">
    <location>
        <begin position="58"/>
        <end position="80"/>
    </location>
</feature>
<comment type="similarity">
    <text evidence="2">Belongs to the krueppel C2H2-type zinc-finger protein family.</text>
</comment>
<dbReference type="PANTHER" id="PTHR45993">
    <property type="entry name" value="B-CELL LYMPHOMA/LEUKEMIA 11"/>
    <property type="match status" value="1"/>
</dbReference>
<keyword evidence="9" id="KW-0804">Transcription</keyword>
<dbReference type="FunFam" id="3.30.160.60:FF:000075">
    <property type="entry name" value="Putative zinc finger protein 536"/>
    <property type="match status" value="1"/>
</dbReference>
<dbReference type="AlphaFoldDB" id="A0A9J6E6P7"/>
<evidence type="ECO:0000256" key="4">
    <source>
        <dbReference type="ARBA" id="ARBA00022737"/>
    </source>
</evidence>
<dbReference type="PANTHER" id="PTHR45993:SF6">
    <property type="entry name" value="C2H2-TYPE DOMAIN-CONTAINING PROTEIN"/>
    <property type="match status" value="1"/>
</dbReference>
<dbReference type="GO" id="GO:0000978">
    <property type="term" value="F:RNA polymerase II cis-regulatory region sequence-specific DNA binding"/>
    <property type="evidence" value="ECO:0007669"/>
    <property type="project" value="TreeGrafter"/>
</dbReference>
<dbReference type="GO" id="GO:0005634">
    <property type="term" value="C:nucleus"/>
    <property type="evidence" value="ECO:0007669"/>
    <property type="project" value="UniProtKB-SubCell"/>
</dbReference>
<reference evidence="13" key="1">
    <citation type="journal article" date="2020" name="Cell">
        <title>Large-Scale Comparative Analyses of Tick Genomes Elucidate Their Genetic Diversity and Vector Capacities.</title>
        <authorList>
            <consortium name="Tick Genome and Microbiome Consortium (TIGMIC)"/>
            <person name="Jia N."/>
            <person name="Wang J."/>
            <person name="Shi W."/>
            <person name="Du L."/>
            <person name="Sun Y."/>
            <person name="Zhan W."/>
            <person name="Jiang J.F."/>
            <person name="Wang Q."/>
            <person name="Zhang B."/>
            <person name="Ji P."/>
            <person name="Bell-Sakyi L."/>
            <person name="Cui X.M."/>
            <person name="Yuan T.T."/>
            <person name="Jiang B.G."/>
            <person name="Yang W.F."/>
            <person name="Lam T.T."/>
            <person name="Chang Q.C."/>
            <person name="Ding S.J."/>
            <person name="Wang X.J."/>
            <person name="Zhu J.G."/>
            <person name="Ruan X.D."/>
            <person name="Zhao L."/>
            <person name="Wei J.T."/>
            <person name="Ye R.Z."/>
            <person name="Que T.C."/>
            <person name="Du C.H."/>
            <person name="Zhou Y.H."/>
            <person name="Cheng J.X."/>
            <person name="Dai P.F."/>
            <person name="Guo W.B."/>
            <person name="Han X.H."/>
            <person name="Huang E.J."/>
            <person name="Li L.F."/>
            <person name="Wei W."/>
            <person name="Gao Y.C."/>
            <person name="Liu J.Z."/>
            <person name="Shao H.Z."/>
            <person name="Wang X."/>
            <person name="Wang C.C."/>
            <person name="Yang T.C."/>
            <person name="Huo Q.B."/>
            <person name="Li W."/>
            <person name="Chen H.Y."/>
            <person name="Chen S.E."/>
            <person name="Zhou L.G."/>
            <person name="Ni X.B."/>
            <person name="Tian J.H."/>
            <person name="Sheng Y."/>
            <person name="Liu T."/>
            <person name="Pan Y.S."/>
            <person name="Xia L.Y."/>
            <person name="Li J."/>
            <person name="Zhao F."/>
            <person name="Cao W.C."/>
        </authorList>
    </citation>
    <scope>NUCLEOTIDE SEQUENCE</scope>
    <source>
        <strain evidence="13">Rmic-2018</strain>
    </source>
</reference>
<evidence type="ECO:0000256" key="6">
    <source>
        <dbReference type="ARBA" id="ARBA00022833"/>
    </source>
</evidence>
<dbReference type="InterPro" id="IPR051497">
    <property type="entry name" value="Dev/Hematopoietic_TF"/>
</dbReference>
<evidence type="ECO:0000256" key="10">
    <source>
        <dbReference type="ARBA" id="ARBA00023242"/>
    </source>
</evidence>
<evidence type="ECO:0000313" key="13">
    <source>
        <dbReference type="EMBL" id="KAH8029769.1"/>
    </source>
</evidence>
<evidence type="ECO:0000313" key="14">
    <source>
        <dbReference type="Proteomes" id="UP000821866"/>
    </source>
</evidence>
<evidence type="ECO:0000259" key="12">
    <source>
        <dbReference type="PROSITE" id="PS50157"/>
    </source>
</evidence>
<dbReference type="GO" id="GO:0008270">
    <property type="term" value="F:zinc ion binding"/>
    <property type="evidence" value="ECO:0007669"/>
    <property type="project" value="UniProtKB-KW"/>
</dbReference>
<organism evidence="13 14">
    <name type="scientific">Rhipicephalus microplus</name>
    <name type="common">Cattle tick</name>
    <name type="synonym">Boophilus microplus</name>
    <dbReference type="NCBI Taxonomy" id="6941"/>
    <lineage>
        <taxon>Eukaryota</taxon>
        <taxon>Metazoa</taxon>
        <taxon>Ecdysozoa</taxon>
        <taxon>Arthropoda</taxon>
        <taxon>Chelicerata</taxon>
        <taxon>Arachnida</taxon>
        <taxon>Acari</taxon>
        <taxon>Parasitiformes</taxon>
        <taxon>Ixodida</taxon>
        <taxon>Ixodoidea</taxon>
        <taxon>Ixodidae</taxon>
        <taxon>Rhipicephalinae</taxon>
        <taxon>Rhipicephalus</taxon>
        <taxon>Boophilus</taxon>
    </lineage>
</organism>
<evidence type="ECO:0000256" key="9">
    <source>
        <dbReference type="ARBA" id="ARBA00023163"/>
    </source>
</evidence>
<dbReference type="Pfam" id="PF23611">
    <property type="entry name" value="zf-C2H2_16"/>
    <property type="match status" value="1"/>
</dbReference>
<dbReference type="GO" id="GO:0006357">
    <property type="term" value="P:regulation of transcription by RNA polymerase II"/>
    <property type="evidence" value="ECO:0007669"/>
    <property type="project" value="TreeGrafter"/>
</dbReference>
<keyword evidence="14" id="KW-1185">Reference proteome</keyword>
<sequence length="112" mass="13125">MDVPFFLTGVVQGGSQSSSQKFLTANVRHYQCHLCSYSSIYKQALNRHYRIHTGERPYKCELCPQTFAQKCNMKLHLQRHGACPYKCRFCNRIFRHGELLHEHVRQEHAESA</sequence>
<feature type="domain" description="C2H2-type" evidence="12">
    <location>
        <begin position="85"/>
        <end position="112"/>
    </location>
</feature>
<dbReference type="InterPro" id="IPR036236">
    <property type="entry name" value="Znf_C2H2_sf"/>
</dbReference>
<dbReference type="SMART" id="SM00355">
    <property type="entry name" value="ZnF_C2H2"/>
    <property type="match status" value="3"/>
</dbReference>
<dbReference type="SUPFAM" id="SSF57667">
    <property type="entry name" value="beta-beta-alpha zinc fingers"/>
    <property type="match status" value="2"/>
</dbReference>
<evidence type="ECO:0000256" key="2">
    <source>
        <dbReference type="ARBA" id="ARBA00006991"/>
    </source>
</evidence>
<dbReference type="PROSITE" id="PS50157">
    <property type="entry name" value="ZINC_FINGER_C2H2_2"/>
    <property type="match status" value="3"/>
</dbReference>
<accession>A0A9J6E6P7</accession>
<dbReference type="EMBL" id="JABSTU010000005">
    <property type="protein sequence ID" value="KAH8029769.1"/>
    <property type="molecule type" value="Genomic_DNA"/>
</dbReference>
<reference evidence="13" key="2">
    <citation type="submission" date="2021-09" db="EMBL/GenBank/DDBJ databases">
        <authorList>
            <person name="Jia N."/>
            <person name="Wang J."/>
            <person name="Shi W."/>
            <person name="Du L."/>
            <person name="Sun Y."/>
            <person name="Zhan W."/>
            <person name="Jiang J."/>
            <person name="Wang Q."/>
            <person name="Zhang B."/>
            <person name="Ji P."/>
            <person name="Sakyi L.B."/>
            <person name="Cui X."/>
            <person name="Yuan T."/>
            <person name="Jiang B."/>
            <person name="Yang W."/>
            <person name="Lam T.T.-Y."/>
            <person name="Chang Q."/>
            <person name="Ding S."/>
            <person name="Wang X."/>
            <person name="Zhu J."/>
            <person name="Ruan X."/>
            <person name="Zhao L."/>
            <person name="Wei J."/>
            <person name="Que T."/>
            <person name="Du C."/>
            <person name="Cheng J."/>
            <person name="Dai P."/>
            <person name="Han X."/>
            <person name="Huang E."/>
            <person name="Gao Y."/>
            <person name="Liu J."/>
            <person name="Shao H."/>
            <person name="Ye R."/>
            <person name="Li L."/>
            <person name="Wei W."/>
            <person name="Wang X."/>
            <person name="Wang C."/>
            <person name="Huo Q."/>
            <person name="Li W."/>
            <person name="Guo W."/>
            <person name="Chen H."/>
            <person name="Chen S."/>
            <person name="Zhou L."/>
            <person name="Zhou L."/>
            <person name="Ni X."/>
            <person name="Tian J."/>
            <person name="Zhou Y."/>
            <person name="Sheng Y."/>
            <person name="Liu T."/>
            <person name="Pan Y."/>
            <person name="Xia L."/>
            <person name="Li J."/>
            <person name="Zhao F."/>
            <person name="Cao W."/>
        </authorList>
    </citation>
    <scope>NUCLEOTIDE SEQUENCE</scope>
    <source>
        <strain evidence="13">Rmic-2018</strain>
        <tissue evidence="13">Larvae</tissue>
    </source>
</reference>
<evidence type="ECO:0000256" key="7">
    <source>
        <dbReference type="ARBA" id="ARBA00023015"/>
    </source>
</evidence>
<keyword evidence="4" id="KW-0677">Repeat</keyword>
<evidence type="ECO:0000256" key="11">
    <source>
        <dbReference type="PROSITE-ProRule" id="PRU00042"/>
    </source>
</evidence>
<dbReference type="VEuPathDB" id="VectorBase:LOC119164614"/>
<protein>
    <recommendedName>
        <fullName evidence="12">C2H2-type domain-containing protein</fullName>
    </recommendedName>
</protein>
<evidence type="ECO:0000256" key="1">
    <source>
        <dbReference type="ARBA" id="ARBA00004123"/>
    </source>
</evidence>
<keyword evidence="3" id="KW-0479">Metal-binding</keyword>
<dbReference type="Gene3D" id="3.30.160.60">
    <property type="entry name" value="Classic Zinc Finger"/>
    <property type="match status" value="2"/>
</dbReference>